<proteinExistence type="predicted"/>
<dbReference type="GO" id="GO:0006813">
    <property type="term" value="P:potassium ion transport"/>
    <property type="evidence" value="ECO:0007669"/>
    <property type="project" value="InterPro"/>
</dbReference>
<dbReference type="PATRIC" id="fig|768679.9.peg.1626"/>
<dbReference type="InterPro" id="IPR036721">
    <property type="entry name" value="RCK_C_sf"/>
</dbReference>
<organism evidence="2 3">
    <name type="scientific">Thermoproteus tenax (strain ATCC 35583 / DSM 2078 / JCM 9277 / NBRC 100435 / Kra 1)</name>
    <dbReference type="NCBI Taxonomy" id="768679"/>
    <lineage>
        <taxon>Archaea</taxon>
        <taxon>Thermoproteota</taxon>
        <taxon>Thermoprotei</taxon>
        <taxon>Thermoproteales</taxon>
        <taxon>Thermoproteaceae</taxon>
        <taxon>Thermoproteus</taxon>
    </lineage>
</organism>
<dbReference type="eggNOG" id="arCOG01957">
    <property type="taxonomic scope" value="Archaea"/>
</dbReference>
<dbReference type="KEGG" id="ttn:TTX_1604"/>
<gene>
    <name evidence="2" type="primary">trkA</name>
    <name evidence="2" type="ordered locus">TTX_1604</name>
</gene>
<feature type="domain" description="RCK C-terminal" evidence="1">
    <location>
        <begin position="129"/>
        <end position="204"/>
    </location>
</feature>
<dbReference type="PROSITE" id="PS51202">
    <property type="entry name" value="RCK_C"/>
    <property type="match status" value="1"/>
</dbReference>
<evidence type="ECO:0000313" key="2">
    <source>
        <dbReference type="EMBL" id="CCC82229.1"/>
    </source>
</evidence>
<dbReference type="AlphaFoldDB" id="G4RKY4"/>
<accession>G4RKY4</accession>
<name>G4RKY4_THETK</name>
<protein>
    <submittedName>
        <fullName evidence="2">Trk system potassium uptake protein</fullName>
    </submittedName>
</protein>
<keyword evidence="3" id="KW-1185">Reference proteome</keyword>
<dbReference type="InterPro" id="IPR006037">
    <property type="entry name" value="RCK_C"/>
</dbReference>
<reference evidence="2 3" key="1">
    <citation type="journal article" date="2011" name="PLoS ONE">
        <title>The complete genome sequence of Thermoproteus tenax: a physiologically versatile member of the Crenarchaeota.</title>
        <authorList>
            <person name="Siebers B."/>
            <person name="Zaparty M."/>
            <person name="Raddatz G."/>
            <person name="Tjaden B."/>
            <person name="Albers S.V."/>
            <person name="Bell S.D."/>
            <person name="Blombach F."/>
            <person name="Kletzin A."/>
            <person name="Kyrpides N."/>
            <person name="Lanz C."/>
            <person name="Plagens A."/>
            <person name="Rampp M."/>
            <person name="Rosinus A."/>
            <person name="von Jan M."/>
            <person name="Makarova K.S."/>
            <person name="Klenk H.P."/>
            <person name="Schuster S.C."/>
            <person name="Hensel R."/>
        </authorList>
    </citation>
    <scope>NUCLEOTIDE SEQUENCE [LARGE SCALE GENOMIC DNA]</scope>
    <source>
        <strain evidence="3">ATCC 35583 / DSM 2078 / JCM 9277 / NBRC 100435 / Kra 1</strain>
    </source>
</reference>
<dbReference type="STRING" id="768679.TTX_1604"/>
<dbReference type="GO" id="GO:0008324">
    <property type="term" value="F:monoatomic cation transmembrane transporter activity"/>
    <property type="evidence" value="ECO:0007669"/>
    <property type="project" value="InterPro"/>
</dbReference>
<dbReference type="Proteomes" id="UP000002654">
    <property type="component" value="Chromosome"/>
</dbReference>
<dbReference type="Pfam" id="PF02254">
    <property type="entry name" value="TrkA_N"/>
    <property type="match status" value="1"/>
</dbReference>
<evidence type="ECO:0000313" key="3">
    <source>
        <dbReference type="Proteomes" id="UP000002654"/>
    </source>
</evidence>
<sequence>MLDSGDDLTRIVIEALAENGYIIHLVSNEDRGREFTKYPVYIHTIKSENYEELLNKIGLEDIEIALFISFNDSLNISLAKFCRSRGIPRVVAVLRNNRFEEEADKFGIIAVSASQCLLGRLYRVLDLKFTRITPIRGNIGFLEMLVTSDSKVLGHTIRDVDESYGVKAAILRGDEFTTSPDSEIQEGDYFMAIGPIDSLKDLSS</sequence>
<dbReference type="Pfam" id="PF02080">
    <property type="entry name" value="TrkA_C"/>
    <property type="match status" value="1"/>
</dbReference>
<dbReference type="HOGENOM" id="CLU_1307885_0_0_2"/>
<evidence type="ECO:0000259" key="1">
    <source>
        <dbReference type="PROSITE" id="PS51202"/>
    </source>
</evidence>
<dbReference type="InterPro" id="IPR003148">
    <property type="entry name" value="RCK_N"/>
</dbReference>
<dbReference type="PaxDb" id="768679-TTX_1604"/>
<dbReference type="EMBL" id="FN869859">
    <property type="protein sequence ID" value="CCC82229.1"/>
    <property type="molecule type" value="Genomic_DNA"/>
</dbReference>
<dbReference type="SUPFAM" id="SSF116726">
    <property type="entry name" value="TrkA C-terminal domain-like"/>
    <property type="match status" value="1"/>
</dbReference>
<dbReference type="Gene3D" id="3.40.50.720">
    <property type="entry name" value="NAD(P)-binding Rossmann-like Domain"/>
    <property type="match status" value="1"/>
</dbReference>
<dbReference type="Gene3D" id="3.30.70.1450">
    <property type="entry name" value="Regulator of K+ conductance, C-terminal domain"/>
    <property type="match status" value="1"/>
</dbReference>